<name>A0AAE0ZEN5_9GAST</name>
<feature type="region of interest" description="Disordered" evidence="1">
    <location>
        <begin position="20"/>
        <end position="42"/>
    </location>
</feature>
<proteinExistence type="predicted"/>
<comment type="caution">
    <text evidence="2">The sequence shown here is derived from an EMBL/GenBank/DDBJ whole genome shotgun (WGS) entry which is preliminary data.</text>
</comment>
<dbReference type="AlphaFoldDB" id="A0AAE0ZEN5"/>
<dbReference type="Proteomes" id="UP001283361">
    <property type="component" value="Unassembled WGS sequence"/>
</dbReference>
<reference evidence="2" key="1">
    <citation type="journal article" date="2023" name="G3 (Bethesda)">
        <title>A reference genome for the long-term kleptoplast-retaining sea slug Elysia crispata morphotype clarki.</title>
        <authorList>
            <person name="Eastman K.E."/>
            <person name="Pendleton A.L."/>
            <person name="Shaikh M.A."/>
            <person name="Suttiyut T."/>
            <person name="Ogas R."/>
            <person name="Tomko P."/>
            <person name="Gavelis G."/>
            <person name="Widhalm J.R."/>
            <person name="Wisecaver J.H."/>
        </authorList>
    </citation>
    <scope>NUCLEOTIDE SEQUENCE</scope>
    <source>
        <strain evidence="2">ECLA1</strain>
    </source>
</reference>
<gene>
    <name evidence="2" type="ORF">RRG08_058907</name>
</gene>
<protein>
    <submittedName>
        <fullName evidence="2">Uncharacterized protein</fullName>
    </submittedName>
</protein>
<dbReference type="EMBL" id="JAWDGP010004182">
    <property type="protein sequence ID" value="KAK3766992.1"/>
    <property type="molecule type" value="Genomic_DNA"/>
</dbReference>
<keyword evidence="3" id="KW-1185">Reference proteome</keyword>
<evidence type="ECO:0000256" key="1">
    <source>
        <dbReference type="SAM" id="MobiDB-lite"/>
    </source>
</evidence>
<evidence type="ECO:0000313" key="3">
    <source>
        <dbReference type="Proteomes" id="UP001283361"/>
    </source>
</evidence>
<evidence type="ECO:0000313" key="2">
    <source>
        <dbReference type="EMBL" id="KAK3766992.1"/>
    </source>
</evidence>
<organism evidence="2 3">
    <name type="scientific">Elysia crispata</name>
    <name type="common">lettuce slug</name>
    <dbReference type="NCBI Taxonomy" id="231223"/>
    <lineage>
        <taxon>Eukaryota</taxon>
        <taxon>Metazoa</taxon>
        <taxon>Spiralia</taxon>
        <taxon>Lophotrochozoa</taxon>
        <taxon>Mollusca</taxon>
        <taxon>Gastropoda</taxon>
        <taxon>Heterobranchia</taxon>
        <taxon>Euthyneura</taxon>
        <taxon>Panpulmonata</taxon>
        <taxon>Sacoglossa</taxon>
        <taxon>Placobranchoidea</taxon>
        <taxon>Plakobranchidae</taxon>
        <taxon>Elysia</taxon>
    </lineage>
</organism>
<sequence length="66" mass="7413">MTFLGKEKKYRVAPDSYQPYRCSELTGSNEDSRERLSSKNKSLLGNSSLSQYLLNIGPHNSSKITS</sequence>
<accession>A0AAE0ZEN5</accession>